<dbReference type="OrthoDB" id="6381640at2759"/>
<organism evidence="5 6">
    <name type="scientific">Tigriopus californicus</name>
    <name type="common">Marine copepod</name>
    <dbReference type="NCBI Taxonomy" id="6832"/>
    <lineage>
        <taxon>Eukaryota</taxon>
        <taxon>Metazoa</taxon>
        <taxon>Ecdysozoa</taxon>
        <taxon>Arthropoda</taxon>
        <taxon>Crustacea</taxon>
        <taxon>Multicrustacea</taxon>
        <taxon>Hexanauplia</taxon>
        <taxon>Copepoda</taxon>
        <taxon>Harpacticoida</taxon>
        <taxon>Harpacticidae</taxon>
        <taxon>Tigriopus</taxon>
    </lineage>
</organism>
<dbReference type="InterPro" id="IPR011024">
    <property type="entry name" value="G_crystallin-like"/>
</dbReference>
<feature type="signal peptide" evidence="3">
    <location>
        <begin position="1"/>
        <end position="16"/>
    </location>
</feature>
<dbReference type="OMA" id="KGCFSKK"/>
<dbReference type="Gene3D" id="2.60.20.10">
    <property type="entry name" value="Crystallins"/>
    <property type="match status" value="2"/>
</dbReference>
<feature type="domain" description="Beta/gamma crystallin 'Greek key'" evidence="4">
    <location>
        <begin position="130"/>
        <end position="218"/>
    </location>
</feature>
<gene>
    <name evidence="5" type="ORF">TCAL_05345</name>
</gene>
<reference evidence="5 6" key="1">
    <citation type="journal article" date="2018" name="Nat. Ecol. Evol.">
        <title>Genomic signatures of mitonuclear coevolution across populations of Tigriopus californicus.</title>
        <authorList>
            <person name="Barreto F.S."/>
            <person name="Watson E.T."/>
            <person name="Lima T.G."/>
            <person name="Willett C.S."/>
            <person name="Edmands S."/>
            <person name="Li W."/>
            <person name="Burton R.S."/>
        </authorList>
    </citation>
    <scope>NUCLEOTIDE SEQUENCE [LARGE SCALE GENOMIC DNA]</scope>
    <source>
        <strain evidence="5 6">San Diego</strain>
    </source>
</reference>
<evidence type="ECO:0000259" key="4">
    <source>
        <dbReference type="SMART" id="SM00247"/>
    </source>
</evidence>
<dbReference type="Proteomes" id="UP000318571">
    <property type="component" value="Chromosome 5"/>
</dbReference>
<evidence type="ECO:0000256" key="3">
    <source>
        <dbReference type="SAM" id="SignalP"/>
    </source>
</evidence>
<keyword evidence="2" id="KW-0677">Repeat</keyword>
<keyword evidence="3" id="KW-0732">Signal</keyword>
<evidence type="ECO:0000256" key="2">
    <source>
        <dbReference type="ARBA" id="ARBA00022737"/>
    </source>
</evidence>
<dbReference type="InterPro" id="IPR001064">
    <property type="entry name" value="Beta/gamma_crystallin"/>
</dbReference>
<comment type="similarity">
    <text evidence="1">Belongs to the beta/gamma-crystallin family.</text>
</comment>
<dbReference type="Pfam" id="PF00030">
    <property type="entry name" value="Crystall"/>
    <property type="match status" value="2"/>
</dbReference>
<dbReference type="SMART" id="SM00247">
    <property type="entry name" value="XTALbg"/>
    <property type="match status" value="2"/>
</dbReference>
<protein>
    <recommendedName>
        <fullName evidence="4">Beta/gamma crystallin 'Greek key' domain-containing protein</fullName>
    </recommendedName>
</protein>
<feature type="domain" description="Beta/gamma crystallin 'Greek key'" evidence="4">
    <location>
        <begin position="36"/>
        <end position="120"/>
    </location>
</feature>
<comment type="caution">
    <text evidence="5">The sequence shown here is derived from an EMBL/GenBank/DDBJ whole genome shotgun (WGS) entry which is preliminary data.</text>
</comment>
<name>A0A553PFK1_TIGCA</name>
<dbReference type="AlphaFoldDB" id="A0A553PFK1"/>
<sequence length="230" mass="26050">MRAFLCLLSLASAALASDKPWRLPEIAKSHQEKNQTLDCYDLRAFGGKHVTFTENTFDLATYEFDDMISSCCFYGIWIFYDEPDYNMNNLDAAVYLKWGENACYTVDTEFNNRASSIRLAGAPDDYKQDSLNLYEGRLFMGKEQYFDEDAPQITEKNLGASAIVSGCSPWTIYADANYQGESICLQPRTDTPDCYPTFFFEPAEIGPLASNVSSIRRGCFAKNKRFGRTL</sequence>
<evidence type="ECO:0000313" key="6">
    <source>
        <dbReference type="Proteomes" id="UP000318571"/>
    </source>
</evidence>
<feature type="chain" id="PRO_5021898111" description="Beta/gamma crystallin 'Greek key' domain-containing protein" evidence="3">
    <location>
        <begin position="17"/>
        <end position="230"/>
    </location>
</feature>
<evidence type="ECO:0000256" key="1">
    <source>
        <dbReference type="ARBA" id="ARBA00009646"/>
    </source>
</evidence>
<keyword evidence="6" id="KW-1185">Reference proteome</keyword>
<evidence type="ECO:0000313" key="5">
    <source>
        <dbReference type="EMBL" id="TRY76468.1"/>
    </source>
</evidence>
<accession>A0A553PFK1</accession>
<dbReference type="SUPFAM" id="SSF49695">
    <property type="entry name" value="gamma-Crystallin-like"/>
    <property type="match status" value="1"/>
</dbReference>
<proteinExistence type="inferred from homology"/>
<dbReference type="EMBL" id="VCGU01000004">
    <property type="protein sequence ID" value="TRY76468.1"/>
    <property type="molecule type" value="Genomic_DNA"/>
</dbReference>